<protein>
    <recommendedName>
        <fullName evidence="3">CPW-WPC domain-containing protein</fullName>
    </recommendedName>
</protein>
<name>A0A6C0CQ87_9ZZZZ</name>
<keyword evidence="1" id="KW-0472">Membrane</keyword>
<dbReference type="AlphaFoldDB" id="A0A6C0CQ87"/>
<keyword evidence="1" id="KW-0812">Transmembrane</keyword>
<feature type="transmembrane region" description="Helical" evidence="1">
    <location>
        <begin position="6"/>
        <end position="29"/>
    </location>
</feature>
<reference evidence="2" key="1">
    <citation type="journal article" date="2020" name="Nature">
        <title>Giant virus diversity and host interactions through global metagenomics.</title>
        <authorList>
            <person name="Schulz F."/>
            <person name="Roux S."/>
            <person name="Paez-Espino D."/>
            <person name="Jungbluth S."/>
            <person name="Walsh D.A."/>
            <person name="Denef V.J."/>
            <person name="McMahon K.D."/>
            <person name="Konstantinidis K.T."/>
            <person name="Eloe-Fadrosh E.A."/>
            <person name="Kyrpides N.C."/>
            <person name="Woyke T."/>
        </authorList>
    </citation>
    <scope>NUCLEOTIDE SEQUENCE</scope>
    <source>
        <strain evidence="2">GVMAG-M-3300021425-14</strain>
    </source>
</reference>
<evidence type="ECO:0008006" key="3">
    <source>
        <dbReference type="Google" id="ProtNLM"/>
    </source>
</evidence>
<accession>A0A6C0CQ87</accession>
<dbReference type="EMBL" id="MN739460">
    <property type="protein sequence ID" value="QHT05849.1"/>
    <property type="molecule type" value="Genomic_DNA"/>
</dbReference>
<proteinExistence type="predicted"/>
<keyword evidence="1" id="KW-1133">Transmembrane helix</keyword>
<sequence>MEIGGFQKTVLLVAIGILSVALFGIAVLLMKEKRKKVFPNEIPECPDYYQTLDSGCSLALPFNEVSTRSEDPGGCANPGKIFKTQAKYTGANGRREKCKWAKRCGLAWDGVSNQNLC</sequence>
<organism evidence="2">
    <name type="scientific">viral metagenome</name>
    <dbReference type="NCBI Taxonomy" id="1070528"/>
    <lineage>
        <taxon>unclassified sequences</taxon>
        <taxon>metagenomes</taxon>
        <taxon>organismal metagenomes</taxon>
    </lineage>
</organism>
<evidence type="ECO:0000313" key="2">
    <source>
        <dbReference type="EMBL" id="QHT05849.1"/>
    </source>
</evidence>
<evidence type="ECO:0000256" key="1">
    <source>
        <dbReference type="SAM" id="Phobius"/>
    </source>
</evidence>